<comment type="subunit">
    <text evidence="2">Homodimer.</text>
</comment>
<evidence type="ECO:0000256" key="6">
    <source>
        <dbReference type="ARBA" id="ARBA00022997"/>
    </source>
</evidence>
<dbReference type="PANTHER" id="PTHR48480">
    <property type="match status" value="1"/>
</dbReference>
<dbReference type="AlphaFoldDB" id="A0ABD3I6Y1"/>
<dbReference type="Pfam" id="PF05195">
    <property type="entry name" value="AMP_N"/>
    <property type="match status" value="1"/>
</dbReference>
<organism evidence="17 18">
    <name type="scientific">Riccia sorocarpa</name>
    <dbReference type="NCBI Taxonomy" id="122646"/>
    <lineage>
        <taxon>Eukaryota</taxon>
        <taxon>Viridiplantae</taxon>
        <taxon>Streptophyta</taxon>
        <taxon>Embryophyta</taxon>
        <taxon>Marchantiophyta</taxon>
        <taxon>Marchantiopsida</taxon>
        <taxon>Marchantiidae</taxon>
        <taxon>Marchantiales</taxon>
        <taxon>Ricciaceae</taxon>
        <taxon>Riccia</taxon>
    </lineage>
</organism>
<dbReference type="Gene3D" id="3.40.350.10">
    <property type="entry name" value="Creatinase/prolidase N-terminal domain"/>
    <property type="match status" value="1"/>
</dbReference>
<evidence type="ECO:0000256" key="7">
    <source>
        <dbReference type="ARBA" id="ARBA00023049"/>
    </source>
</evidence>
<dbReference type="PANTHER" id="PTHR48480:SF2">
    <property type="entry name" value="PEPTIDASE D"/>
    <property type="match status" value="1"/>
</dbReference>
<evidence type="ECO:0000256" key="15">
    <source>
        <dbReference type="ARBA" id="ARBA00048994"/>
    </source>
</evidence>
<keyword evidence="4" id="KW-0479">Metal-binding</keyword>
<evidence type="ECO:0000256" key="4">
    <source>
        <dbReference type="ARBA" id="ARBA00022723"/>
    </source>
</evidence>
<dbReference type="Pfam" id="PF00557">
    <property type="entry name" value="Peptidase_M24"/>
    <property type="match status" value="1"/>
</dbReference>
<name>A0ABD3I6Y1_9MARC</name>
<dbReference type="SUPFAM" id="SSF53092">
    <property type="entry name" value="Creatinase/prolidase N-terminal domain"/>
    <property type="match status" value="1"/>
</dbReference>
<evidence type="ECO:0000256" key="9">
    <source>
        <dbReference type="ARBA" id="ARBA00043990"/>
    </source>
</evidence>
<proteinExistence type="inferred from homology"/>
<evidence type="ECO:0000313" key="17">
    <source>
        <dbReference type="EMBL" id="KAL3698542.1"/>
    </source>
</evidence>
<evidence type="ECO:0000256" key="2">
    <source>
        <dbReference type="ARBA" id="ARBA00011738"/>
    </source>
</evidence>
<dbReference type="SUPFAM" id="SSF55920">
    <property type="entry name" value="Creatinase/aminopeptidase"/>
    <property type="match status" value="1"/>
</dbReference>
<dbReference type="SMART" id="SM01011">
    <property type="entry name" value="AMP_N"/>
    <property type="match status" value="1"/>
</dbReference>
<reference evidence="17 18" key="1">
    <citation type="submission" date="2024-09" db="EMBL/GenBank/DDBJ databases">
        <title>Chromosome-scale assembly of Riccia sorocarpa.</title>
        <authorList>
            <person name="Paukszto L."/>
        </authorList>
    </citation>
    <scope>NUCLEOTIDE SEQUENCE [LARGE SCALE GENOMIC DNA]</scope>
    <source>
        <strain evidence="17">LP-2024</strain>
        <tissue evidence="17">Aerial parts of the thallus</tissue>
    </source>
</reference>
<dbReference type="InterPro" id="IPR029149">
    <property type="entry name" value="Creatin/AminoP/Spt16_N"/>
</dbReference>
<keyword evidence="3" id="KW-0645">Protease</keyword>
<gene>
    <name evidence="17" type="ORF">R1sor_012618</name>
</gene>
<comment type="caution">
    <text evidence="17">The sequence shown here is derived from an EMBL/GenBank/DDBJ whole genome shotgun (WGS) entry which is preliminary data.</text>
</comment>
<dbReference type="CDD" id="cd01087">
    <property type="entry name" value="Prolidase"/>
    <property type="match status" value="1"/>
</dbReference>
<dbReference type="GO" id="GO:0008237">
    <property type="term" value="F:metallopeptidase activity"/>
    <property type="evidence" value="ECO:0007669"/>
    <property type="project" value="UniProtKB-KW"/>
</dbReference>
<evidence type="ECO:0000256" key="12">
    <source>
        <dbReference type="ARBA" id="ARBA00044252"/>
    </source>
</evidence>
<evidence type="ECO:0000256" key="3">
    <source>
        <dbReference type="ARBA" id="ARBA00022670"/>
    </source>
</evidence>
<keyword evidence="8" id="KW-0464">Manganese</keyword>
<evidence type="ECO:0000256" key="11">
    <source>
        <dbReference type="ARBA" id="ARBA00044141"/>
    </source>
</evidence>
<dbReference type="GO" id="GO:0006508">
    <property type="term" value="P:proteolysis"/>
    <property type="evidence" value="ECO:0007669"/>
    <property type="project" value="UniProtKB-KW"/>
</dbReference>
<dbReference type="EC" id="3.4.13.9" evidence="10"/>
<dbReference type="InterPro" id="IPR000994">
    <property type="entry name" value="Pept_M24"/>
</dbReference>
<evidence type="ECO:0000256" key="10">
    <source>
        <dbReference type="ARBA" id="ARBA00044051"/>
    </source>
</evidence>
<evidence type="ECO:0000256" key="5">
    <source>
        <dbReference type="ARBA" id="ARBA00022801"/>
    </source>
</evidence>
<protein>
    <recommendedName>
        <fullName evidence="11">Xaa-Pro dipeptidase</fullName>
        <ecNumber evidence="10">3.4.13.9</ecNumber>
    </recommendedName>
    <alternativeName>
        <fullName evidence="14">Imidodipeptidase</fullName>
    </alternativeName>
    <alternativeName>
        <fullName evidence="12">Peptidase D</fullName>
    </alternativeName>
    <alternativeName>
        <fullName evidence="13">Proline dipeptidase</fullName>
    </alternativeName>
</protein>
<evidence type="ECO:0000256" key="8">
    <source>
        <dbReference type="ARBA" id="ARBA00023211"/>
    </source>
</evidence>
<keyword evidence="5" id="KW-0378">Hydrolase</keyword>
<comment type="similarity">
    <text evidence="9">Belongs to the peptidase M24B family. Eukaryotic-type prolidase subfamily.</text>
</comment>
<evidence type="ECO:0000256" key="13">
    <source>
        <dbReference type="ARBA" id="ARBA00044284"/>
    </source>
</evidence>
<evidence type="ECO:0000259" key="16">
    <source>
        <dbReference type="SMART" id="SM01011"/>
    </source>
</evidence>
<dbReference type="GO" id="GO:0102009">
    <property type="term" value="F:proline dipeptidase activity"/>
    <property type="evidence" value="ECO:0007669"/>
    <property type="project" value="UniProtKB-EC"/>
</dbReference>
<comment type="cofactor">
    <cofactor evidence="1">
        <name>Mn(2+)</name>
        <dbReference type="ChEBI" id="CHEBI:29035"/>
    </cofactor>
</comment>
<dbReference type="Proteomes" id="UP001633002">
    <property type="component" value="Unassembled WGS sequence"/>
</dbReference>
<keyword evidence="18" id="KW-1185">Reference proteome</keyword>
<dbReference type="GO" id="GO:0046872">
    <property type="term" value="F:metal ion binding"/>
    <property type="evidence" value="ECO:0007669"/>
    <property type="project" value="UniProtKB-KW"/>
</dbReference>
<keyword evidence="6" id="KW-0224">Dipeptidase</keyword>
<keyword evidence="7" id="KW-0482">Metalloprotease</keyword>
<dbReference type="EMBL" id="JBJQOH010000002">
    <property type="protein sequence ID" value="KAL3698542.1"/>
    <property type="molecule type" value="Genomic_DNA"/>
</dbReference>
<dbReference type="Gene3D" id="3.90.230.10">
    <property type="entry name" value="Creatinase/methionine aminopeptidase superfamily"/>
    <property type="match status" value="1"/>
</dbReference>
<evidence type="ECO:0000313" key="18">
    <source>
        <dbReference type="Proteomes" id="UP001633002"/>
    </source>
</evidence>
<sequence>MENGCQNGGETRTYVIPLELYRQNRQKLLLALRARLAHLNLPSKGLVLLQGGEEHNKYCTDFAELFRQESYFAYLFGVTEPGFYGAIDVADGTSHLFVPKLNPDYAVWFGKIEPPQYFKEKYAVDAAHYVDEMPDILKRTEANAGGKVLLYVLHGLNTDSGLYCKPATFSGIDEFAKDMKTLHPVLSECRVIKSKHEIDVLRYTNKVSSAAHVKVMRIAKPGLKEYQLESTFLHDVYFNGGCRYVSYTCICATGPNSSILHYGHAAAPNDRTLKNGDMALLDMGGEYGCYGSDITCSYPINGKFTDEQKIVYGAVLEAQKAVIAKLRPGVNWVDMHKLAEEKILETLKAAGYLRGEVADMMAVRLGAVFMPHGLGHFMGLDVHDVGGYPEGTKRIDEPGLRSLRTARDLQEGMVLTVEPGCYFIDPLLDPAMENPATSKFLVKEKINKLRGFGGVRLEDNLVVTADGCENFTDCPREIADVEAVMAGAPWPPSRSKK</sequence>
<dbReference type="InterPro" id="IPR052433">
    <property type="entry name" value="X-Pro_dipept-like"/>
</dbReference>
<dbReference type="InterPro" id="IPR036005">
    <property type="entry name" value="Creatinase/aminopeptidase-like"/>
</dbReference>
<feature type="domain" description="Aminopeptidase P N-terminal" evidence="16">
    <location>
        <begin position="16"/>
        <end position="161"/>
    </location>
</feature>
<evidence type="ECO:0000256" key="14">
    <source>
        <dbReference type="ARBA" id="ARBA00044351"/>
    </source>
</evidence>
<dbReference type="InterPro" id="IPR007865">
    <property type="entry name" value="Aminopep_P_N"/>
</dbReference>
<comment type="catalytic activity">
    <reaction evidence="15">
        <text>Xaa-L-Pro dipeptide + H2O = an L-alpha-amino acid + L-proline</text>
        <dbReference type="Rhea" id="RHEA:76407"/>
        <dbReference type="ChEBI" id="CHEBI:15377"/>
        <dbReference type="ChEBI" id="CHEBI:59869"/>
        <dbReference type="ChEBI" id="CHEBI:60039"/>
        <dbReference type="ChEBI" id="CHEBI:195196"/>
        <dbReference type="EC" id="3.4.13.9"/>
    </reaction>
</comment>
<accession>A0ABD3I6Y1</accession>
<evidence type="ECO:0000256" key="1">
    <source>
        <dbReference type="ARBA" id="ARBA00001936"/>
    </source>
</evidence>
<dbReference type="FunFam" id="3.90.230.10:FF:000002">
    <property type="entry name" value="Xaa-Pro aminopeptidase 3"/>
    <property type="match status" value="1"/>
</dbReference>